<comment type="subcellular location">
    <subcellularLocation>
        <location evidence="1">Membrane</location>
        <topology evidence="1">Single-pass membrane protein</topology>
    </subcellularLocation>
</comment>
<evidence type="ECO:0000313" key="15">
    <source>
        <dbReference type="Ensembl" id="ENSCJAP00000023937.5"/>
    </source>
</evidence>
<dbReference type="GO" id="GO:0009897">
    <property type="term" value="C:external side of plasma membrane"/>
    <property type="evidence" value="ECO:0007669"/>
    <property type="project" value="TreeGrafter"/>
</dbReference>
<sequence>MSPRSLLLLLSGALALTDTWASSHSLRYFHTSVSRPGRGEPHFISVGYVDDTQFVRFDSDAAIPRMEPRAPWMEQQGQEYWDRETRSARDTAQSFRVNLRTLLRYYNQSEAGSHTLQWLHGCDLGPDGRFLRGYEQFAYDGKDYLTLNEDLRSWTAADTAAQISQRKSEEACEAEHQRAYLEDTCVEWLRRYLENGKETLQRAEPPKTHVTHHPVSDHEATLRCWALGFYPAEITLTWQWDGEDQTQDMELVETRPAGDGTFQKWAAVVVPSGEEQRYTCHVQHEGLREPLTLRWEPSSQPTIPIVGIVVGLAVLGAVVTGAVVAAVMQKKKSLGGKGGSYFQAACNDSAQGSDVSLTGCKDNLFSPMALYQHLHFPHPPKIS</sequence>
<reference evidence="15" key="2">
    <citation type="submission" date="2025-08" db="UniProtKB">
        <authorList>
            <consortium name="Ensembl"/>
        </authorList>
    </citation>
    <scope>IDENTIFICATION</scope>
</reference>
<keyword evidence="5 13" id="KW-0732">Signal</keyword>
<dbReference type="PRINTS" id="PR01638">
    <property type="entry name" value="MHCCLASSI"/>
</dbReference>
<dbReference type="SMART" id="SM00407">
    <property type="entry name" value="IGc1"/>
    <property type="match status" value="1"/>
</dbReference>
<evidence type="ECO:0000256" key="8">
    <source>
        <dbReference type="ARBA" id="ARBA00023136"/>
    </source>
</evidence>
<dbReference type="FunFam" id="2.60.40.10:FF:000014">
    <property type="entry name" value="H-2 class I histocompatibility antigen, alpha chain"/>
    <property type="match status" value="1"/>
</dbReference>
<dbReference type="Gene3D" id="3.30.500.10">
    <property type="entry name" value="MHC class I-like antigen recognition-like"/>
    <property type="match status" value="1"/>
</dbReference>
<dbReference type="InterPro" id="IPR013783">
    <property type="entry name" value="Ig-like_fold"/>
</dbReference>
<feature type="chain" id="PRO_5035292033" evidence="13">
    <location>
        <begin position="22"/>
        <end position="383"/>
    </location>
</feature>
<dbReference type="AlphaFoldDB" id="H9KWY3"/>
<dbReference type="GO" id="GO:0000139">
    <property type="term" value="C:Golgi membrane"/>
    <property type="evidence" value="ECO:0007669"/>
    <property type="project" value="UniProtKB-ARBA"/>
</dbReference>
<keyword evidence="7 12" id="KW-1133">Transmembrane helix</keyword>
<keyword evidence="9" id="KW-1015">Disulfide bond</keyword>
<dbReference type="PANTHER" id="PTHR16675:SF164">
    <property type="entry name" value="HLA CLASS I HISTOCOMPATIBILITY ANTIGEN, ALPHA CHAIN E"/>
    <property type="match status" value="1"/>
</dbReference>
<keyword evidence="6" id="KW-0391">Immunity</keyword>
<dbReference type="PROSITE" id="PS00290">
    <property type="entry name" value="IG_MHC"/>
    <property type="match status" value="1"/>
</dbReference>
<dbReference type="Ensembl" id="ENSCJAT00000025322.5">
    <property type="protein sequence ID" value="ENSCJAP00000023937.5"/>
    <property type="gene ID" value="ENSCJAG00000042967.3"/>
</dbReference>
<gene>
    <name evidence="15" type="primary">HLA-E</name>
</gene>
<evidence type="ECO:0000256" key="7">
    <source>
        <dbReference type="ARBA" id="ARBA00022989"/>
    </source>
</evidence>
<dbReference type="PANTHER" id="PTHR16675">
    <property type="entry name" value="MHC CLASS I-RELATED"/>
    <property type="match status" value="1"/>
</dbReference>
<evidence type="ECO:0000256" key="12">
    <source>
        <dbReference type="SAM" id="Phobius"/>
    </source>
</evidence>
<dbReference type="GO" id="GO:0042612">
    <property type="term" value="C:MHC class I protein complex"/>
    <property type="evidence" value="ECO:0007669"/>
    <property type="project" value="UniProtKB-KW"/>
</dbReference>
<dbReference type="GO" id="GO:0001916">
    <property type="term" value="P:positive regulation of T cell mediated cytotoxicity"/>
    <property type="evidence" value="ECO:0007669"/>
    <property type="project" value="TreeGrafter"/>
</dbReference>
<feature type="signal peptide" evidence="13">
    <location>
        <begin position="1"/>
        <end position="21"/>
    </location>
</feature>
<evidence type="ECO:0000256" key="11">
    <source>
        <dbReference type="RuleBase" id="RU004439"/>
    </source>
</evidence>
<evidence type="ECO:0000256" key="9">
    <source>
        <dbReference type="ARBA" id="ARBA00023157"/>
    </source>
</evidence>
<dbReference type="OMA" id="CVEWLHT"/>
<dbReference type="InterPro" id="IPR011162">
    <property type="entry name" value="MHC_I/II-like_Ag-recog"/>
</dbReference>
<dbReference type="InterPro" id="IPR007110">
    <property type="entry name" value="Ig-like_dom"/>
</dbReference>
<dbReference type="Pfam" id="PF07654">
    <property type="entry name" value="C1-set"/>
    <property type="match status" value="1"/>
</dbReference>
<dbReference type="InterPro" id="IPR037055">
    <property type="entry name" value="MHC_I-like_Ag-recog_sf"/>
</dbReference>
<dbReference type="GeneTree" id="ENSGT01120000271826"/>
<dbReference type="GO" id="GO:0005615">
    <property type="term" value="C:extracellular space"/>
    <property type="evidence" value="ECO:0007669"/>
    <property type="project" value="TreeGrafter"/>
</dbReference>
<feature type="domain" description="Ig-like" evidence="14">
    <location>
        <begin position="206"/>
        <end position="294"/>
    </location>
</feature>
<dbReference type="GO" id="GO:0030670">
    <property type="term" value="C:phagocytic vesicle membrane"/>
    <property type="evidence" value="ECO:0007669"/>
    <property type="project" value="UniProtKB-ARBA"/>
</dbReference>
<dbReference type="Proteomes" id="UP000008225">
    <property type="component" value="Chromosome 4"/>
</dbReference>
<name>H9KWY3_CALJA</name>
<dbReference type="PROSITE" id="PS50835">
    <property type="entry name" value="IG_LIKE"/>
    <property type="match status" value="1"/>
</dbReference>
<comment type="similarity">
    <text evidence="11">Belongs to the MHC class I family.</text>
</comment>
<dbReference type="SUPFAM" id="SSF48726">
    <property type="entry name" value="Immunoglobulin"/>
    <property type="match status" value="1"/>
</dbReference>
<dbReference type="InterPro" id="IPR036179">
    <property type="entry name" value="Ig-like_dom_sf"/>
</dbReference>
<dbReference type="InterPro" id="IPR003597">
    <property type="entry name" value="Ig_C1-set"/>
</dbReference>
<evidence type="ECO:0000256" key="10">
    <source>
        <dbReference type="ARBA" id="ARBA00023180"/>
    </source>
</evidence>
<dbReference type="GO" id="GO:0042605">
    <property type="term" value="F:peptide antigen binding"/>
    <property type="evidence" value="ECO:0007669"/>
    <property type="project" value="TreeGrafter"/>
</dbReference>
<dbReference type="InterPro" id="IPR011161">
    <property type="entry name" value="MHC_I-like_Ag-recog"/>
</dbReference>
<dbReference type="InterPro" id="IPR010579">
    <property type="entry name" value="MHC_I_a_C"/>
</dbReference>
<dbReference type="GO" id="GO:0055038">
    <property type="term" value="C:recycling endosome membrane"/>
    <property type="evidence" value="ECO:0007669"/>
    <property type="project" value="UniProtKB-ARBA"/>
</dbReference>
<keyword evidence="8 12" id="KW-0472">Membrane</keyword>
<keyword evidence="10" id="KW-0325">Glycoprotein</keyword>
<dbReference type="GO" id="GO:0012507">
    <property type="term" value="C:ER to Golgi transport vesicle membrane"/>
    <property type="evidence" value="ECO:0007669"/>
    <property type="project" value="UniProtKB-ARBA"/>
</dbReference>
<evidence type="ECO:0000256" key="1">
    <source>
        <dbReference type="ARBA" id="ARBA00004167"/>
    </source>
</evidence>
<accession>H9KWY3</accession>
<keyword evidence="3" id="KW-0597">Phosphoprotein</keyword>
<dbReference type="GO" id="GO:0031901">
    <property type="term" value="C:early endosome membrane"/>
    <property type="evidence" value="ECO:0007669"/>
    <property type="project" value="UniProtKB-ARBA"/>
</dbReference>
<organism evidence="15 16">
    <name type="scientific">Callithrix jacchus</name>
    <name type="common">White-tufted-ear marmoset</name>
    <name type="synonym">Simia Jacchus</name>
    <dbReference type="NCBI Taxonomy" id="9483"/>
    <lineage>
        <taxon>Eukaryota</taxon>
        <taxon>Metazoa</taxon>
        <taxon>Chordata</taxon>
        <taxon>Craniata</taxon>
        <taxon>Vertebrata</taxon>
        <taxon>Euteleostomi</taxon>
        <taxon>Mammalia</taxon>
        <taxon>Eutheria</taxon>
        <taxon>Euarchontoglires</taxon>
        <taxon>Primates</taxon>
        <taxon>Haplorrhini</taxon>
        <taxon>Platyrrhini</taxon>
        <taxon>Cebidae</taxon>
        <taxon>Callitrichinae</taxon>
        <taxon>Callithrix</taxon>
        <taxon>Callithrix</taxon>
    </lineage>
</organism>
<proteinExistence type="inferred from homology"/>
<reference evidence="15" key="3">
    <citation type="submission" date="2025-09" db="UniProtKB">
        <authorList>
            <consortium name="Ensembl"/>
        </authorList>
    </citation>
    <scope>IDENTIFICATION</scope>
</reference>
<dbReference type="Gene3D" id="2.60.40.10">
    <property type="entry name" value="Immunoglobulins"/>
    <property type="match status" value="1"/>
</dbReference>
<dbReference type="InterPro" id="IPR001039">
    <property type="entry name" value="MHC_I_a_a1/a2"/>
</dbReference>
<dbReference type="Bgee" id="ENSCJAG00000042967">
    <property type="expression patterns" value="Expressed in kidney and 6 other cell types or tissues"/>
</dbReference>
<evidence type="ECO:0000256" key="2">
    <source>
        <dbReference type="ARBA" id="ARBA00022451"/>
    </source>
</evidence>
<dbReference type="FunFam" id="3.30.500.10:FF:000001">
    <property type="entry name" value="H-2 class I histocompatibility antigen, alpha chain"/>
    <property type="match status" value="1"/>
</dbReference>
<dbReference type="GO" id="GO:0006955">
    <property type="term" value="P:immune response"/>
    <property type="evidence" value="ECO:0007669"/>
    <property type="project" value="InterPro"/>
</dbReference>
<dbReference type="GO" id="GO:0002486">
    <property type="term" value="P:antigen processing and presentation of endogenous peptide antigen via MHC class I via ER pathway, TAP-independent"/>
    <property type="evidence" value="ECO:0007669"/>
    <property type="project" value="TreeGrafter"/>
</dbReference>
<feature type="transmembrane region" description="Helical" evidence="12">
    <location>
        <begin position="303"/>
        <end position="327"/>
    </location>
</feature>
<keyword evidence="2" id="KW-0490">MHC I</keyword>
<dbReference type="InterPro" id="IPR050208">
    <property type="entry name" value="MHC_class-I_related"/>
</dbReference>
<evidence type="ECO:0000256" key="6">
    <source>
        <dbReference type="ARBA" id="ARBA00022859"/>
    </source>
</evidence>
<evidence type="ECO:0000256" key="4">
    <source>
        <dbReference type="ARBA" id="ARBA00022692"/>
    </source>
</evidence>
<keyword evidence="16" id="KW-1185">Reference proteome</keyword>
<reference evidence="15" key="1">
    <citation type="submission" date="2009-03" db="EMBL/GenBank/DDBJ databases">
        <authorList>
            <person name="Warren W."/>
            <person name="Ye L."/>
            <person name="Minx P."/>
            <person name="Worley K."/>
            <person name="Gibbs R."/>
            <person name="Wilson R.K."/>
        </authorList>
    </citation>
    <scope>NUCLEOTIDE SEQUENCE [LARGE SCALE GENOMIC DNA]</scope>
</reference>
<dbReference type="InterPro" id="IPR003006">
    <property type="entry name" value="Ig/MHC_CS"/>
</dbReference>
<evidence type="ECO:0000256" key="5">
    <source>
        <dbReference type="ARBA" id="ARBA00022729"/>
    </source>
</evidence>
<evidence type="ECO:0000256" key="3">
    <source>
        <dbReference type="ARBA" id="ARBA00022553"/>
    </source>
</evidence>
<protein>
    <submittedName>
        <fullName evidence="15">Major histocompatibility complex, class I, E</fullName>
    </submittedName>
</protein>
<evidence type="ECO:0000313" key="16">
    <source>
        <dbReference type="Proteomes" id="UP000008225"/>
    </source>
</evidence>
<dbReference type="GO" id="GO:0098553">
    <property type="term" value="C:lumenal side of endoplasmic reticulum membrane"/>
    <property type="evidence" value="ECO:0007669"/>
    <property type="project" value="UniProtKB-ARBA"/>
</dbReference>
<keyword evidence="4 12" id="KW-0812">Transmembrane</keyword>
<dbReference type="Pfam" id="PF00129">
    <property type="entry name" value="MHC_I"/>
    <property type="match status" value="1"/>
</dbReference>
<evidence type="ECO:0000259" key="14">
    <source>
        <dbReference type="PROSITE" id="PS50835"/>
    </source>
</evidence>
<dbReference type="GO" id="GO:0002476">
    <property type="term" value="P:antigen processing and presentation of endogenous peptide antigen via MHC class Ib"/>
    <property type="evidence" value="ECO:0007669"/>
    <property type="project" value="TreeGrafter"/>
</dbReference>
<dbReference type="SUPFAM" id="SSF54452">
    <property type="entry name" value="MHC antigen-recognition domain"/>
    <property type="match status" value="1"/>
</dbReference>
<evidence type="ECO:0000256" key="13">
    <source>
        <dbReference type="SAM" id="SignalP"/>
    </source>
</evidence>
<dbReference type="GO" id="GO:0005102">
    <property type="term" value="F:signaling receptor binding"/>
    <property type="evidence" value="ECO:0007669"/>
    <property type="project" value="TreeGrafter"/>
</dbReference>
<dbReference type="Pfam" id="PF06623">
    <property type="entry name" value="MHC_I_C"/>
    <property type="match status" value="1"/>
</dbReference>